<evidence type="ECO:0000313" key="2">
    <source>
        <dbReference type="EMBL" id="NJC26216.1"/>
    </source>
</evidence>
<dbReference type="Proteomes" id="UP000770785">
    <property type="component" value="Unassembled WGS sequence"/>
</dbReference>
<keyword evidence="3" id="KW-1185">Reference proteome</keyword>
<gene>
    <name evidence="2" type="ORF">GGR27_001715</name>
</gene>
<dbReference type="RefSeq" id="WP_168036972.1">
    <property type="nucleotide sequence ID" value="NZ_JAATJH010000002.1"/>
</dbReference>
<dbReference type="SUPFAM" id="SSF48317">
    <property type="entry name" value="Acid phosphatase/Vanadium-dependent haloperoxidase"/>
    <property type="match status" value="1"/>
</dbReference>
<sequence length="257" mass="27871">MRTSIFTERTGVGSAARLLTGVALIGLAHWLDRRSITPVRIGDLRNPGAGSNNPFDWLAYKDVDLRAARLADVGLYGGPALPLLAALHPRQRPNRSHIFLLWAEAMILNFGATSVIKNSANRPRPYVFNDNFPEDTQLSRNDRAAFLSGHASHATLGVVLFARLVGEGTEAKILEVAAWVLTGFMAGYTGYLRVKAAKHWPTDAIAGCLLGYFIASRIYNIHEPVLSRSRQILGVSDSDAAIRIIDGESGKVALQAG</sequence>
<protein>
    <submittedName>
        <fullName evidence="2">Membrane-associated phospholipid phosphatase</fullName>
    </submittedName>
</protein>
<dbReference type="EMBL" id="JAATJH010000002">
    <property type="protein sequence ID" value="NJC26216.1"/>
    <property type="molecule type" value="Genomic_DNA"/>
</dbReference>
<comment type="caution">
    <text evidence="2">The sequence shown here is derived from an EMBL/GenBank/DDBJ whole genome shotgun (WGS) entry which is preliminary data.</text>
</comment>
<dbReference type="InterPro" id="IPR000326">
    <property type="entry name" value="PAP2/HPO"/>
</dbReference>
<evidence type="ECO:0000313" key="3">
    <source>
        <dbReference type="Proteomes" id="UP000770785"/>
    </source>
</evidence>
<accession>A0ABX0XAD1</accession>
<proteinExistence type="predicted"/>
<feature type="domain" description="Phosphatidic acid phosphatase type 2/haloperoxidase" evidence="1">
    <location>
        <begin position="97"/>
        <end position="219"/>
    </location>
</feature>
<organism evidence="2 3">
    <name type="scientific">Neolewinella antarctica</name>
    <dbReference type="NCBI Taxonomy" id="442734"/>
    <lineage>
        <taxon>Bacteria</taxon>
        <taxon>Pseudomonadati</taxon>
        <taxon>Bacteroidota</taxon>
        <taxon>Saprospiria</taxon>
        <taxon>Saprospirales</taxon>
        <taxon>Lewinellaceae</taxon>
        <taxon>Neolewinella</taxon>
    </lineage>
</organism>
<dbReference type="InterPro" id="IPR036938">
    <property type="entry name" value="PAP2/HPO_sf"/>
</dbReference>
<name>A0ABX0XAD1_9BACT</name>
<reference evidence="2 3" key="1">
    <citation type="submission" date="2020-03" db="EMBL/GenBank/DDBJ databases">
        <title>Genomic Encyclopedia of Type Strains, Phase IV (KMG-IV): sequencing the most valuable type-strain genomes for metagenomic binning, comparative biology and taxonomic classification.</title>
        <authorList>
            <person name="Goeker M."/>
        </authorList>
    </citation>
    <scope>NUCLEOTIDE SEQUENCE [LARGE SCALE GENOMIC DNA]</scope>
    <source>
        <strain evidence="2 3">DSM 105096</strain>
    </source>
</reference>
<dbReference type="CDD" id="cd01610">
    <property type="entry name" value="PAP2_like"/>
    <property type="match status" value="1"/>
</dbReference>
<dbReference type="Gene3D" id="1.20.144.10">
    <property type="entry name" value="Phosphatidic acid phosphatase type 2/haloperoxidase"/>
    <property type="match status" value="1"/>
</dbReference>
<dbReference type="Pfam" id="PF01569">
    <property type="entry name" value="PAP2"/>
    <property type="match status" value="1"/>
</dbReference>
<dbReference type="SMART" id="SM00014">
    <property type="entry name" value="acidPPc"/>
    <property type="match status" value="1"/>
</dbReference>
<evidence type="ECO:0000259" key="1">
    <source>
        <dbReference type="SMART" id="SM00014"/>
    </source>
</evidence>